<sequence>MSTLPGAKGAFPGFVATTPRAQHCLTVLIRGGEFRSGDFVVPISDGGLKISGGVTDGKFIPPSDGSHGIYGEFLEVPGGVTGLNAVSRVLGTMGAVTSRVEAVKPLVINDLMAFDLTLFLRVHVHNPFVGGDCYIGTHAKPLIVRMQRIDGAENIPGLIRKGIPSSVIGISNVNVAATGFPVPSVSGAGPMGAFNTVVNLRASLPNAGTTSKLSVRTEAFLAQNPDFTGD</sequence>
<comment type="caution">
    <text evidence="1">The sequence shown here is derived from an EMBL/GenBank/DDBJ whole genome shotgun (WGS) entry which is preliminary data.</text>
</comment>
<proteinExistence type="predicted"/>
<evidence type="ECO:0000313" key="1">
    <source>
        <dbReference type="EMBL" id="MBD8505989.1"/>
    </source>
</evidence>
<dbReference type="Proteomes" id="UP000642993">
    <property type="component" value="Unassembled WGS sequence"/>
</dbReference>
<evidence type="ECO:0000313" key="2">
    <source>
        <dbReference type="Proteomes" id="UP000642993"/>
    </source>
</evidence>
<reference evidence="1" key="1">
    <citation type="submission" date="2020-09" db="EMBL/GenBank/DDBJ databases">
        <title>Hoyosella lacisalsi sp. nov., a halotolerant actinobacterium isolated from soil of Lake Gudzhirganskoe.</title>
        <authorList>
            <person name="Yang Q."/>
            <person name="Guo P.Y."/>
            <person name="Liu S.W."/>
            <person name="Li F.N."/>
            <person name="Sun C.H."/>
        </authorList>
    </citation>
    <scope>NUCLEOTIDE SEQUENCE</scope>
    <source>
        <strain evidence="1">G463</strain>
    </source>
</reference>
<dbReference type="AlphaFoldDB" id="A0A927JB17"/>
<dbReference type="RefSeq" id="WP_192038477.1">
    <property type="nucleotide sequence ID" value="NZ_JACYWE010000003.1"/>
</dbReference>
<dbReference type="EMBL" id="JACYWE010000003">
    <property type="protein sequence ID" value="MBD8505989.1"/>
    <property type="molecule type" value="Genomic_DNA"/>
</dbReference>
<gene>
    <name evidence="1" type="ORF">HT102_05770</name>
</gene>
<organism evidence="1 2">
    <name type="scientific">Lolliginicoccus lacisalsi</name>
    <dbReference type="NCBI Taxonomy" id="2742202"/>
    <lineage>
        <taxon>Bacteria</taxon>
        <taxon>Bacillati</taxon>
        <taxon>Actinomycetota</taxon>
        <taxon>Actinomycetes</taxon>
        <taxon>Mycobacteriales</taxon>
        <taxon>Hoyosellaceae</taxon>
        <taxon>Lolliginicoccus</taxon>
    </lineage>
</organism>
<protein>
    <submittedName>
        <fullName evidence="1">Uncharacterized protein</fullName>
    </submittedName>
</protein>
<name>A0A927JB17_9ACTN</name>
<keyword evidence="2" id="KW-1185">Reference proteome</keyword>
<accession>A0A927JB17</accession>